<organism evidence="2 3">
    <name type="scientific">Acinetobacter nectaris CIP 110549</name>
    <dbReference type="NCBI Taxonomy" id="1392540"/>
    <lineage>
        <taxon>Bacteria</taxon>
        <taxon>Pseudomonadati</taxon>
        <taxon>Pseudomonadota</taxon>
        <taxon>Gammaproteobacteria</taxon>
        <taxon>Moraxellales</taxon>
        <taxon>Moraxellaceae</taxon>
        <taxon>Acinetobacter</taxon>
    </lineage>
</organism>
<dbReference type="AlphaFoldDB" id="V2TPQ4"/>
<proteinExistence type="predicted"/>
<protein>
    <submittedName>
        <fullName evidence="2">Uncharacterized protein</fullName>
    </submittedName>
</protein>
<sequence>MKQLFTASLLLISSTIIFAANPAPIVKNNPSSVNNANTADDITIVTRPVIYGLWGMEVPNNKKCTEFYNFKTANQLVINSAAEWATGVYEYQPSPDNDIKSGALAIQMKFDNNQSDCSGHRTELNSDVSQYYIHWKDQNSIQFCTSADGDHCFANLKRILP</sequence>
<accession>V2TPQ4</accession>
<dbReference type="RefSeq" id="WP_023272048.1">
    <property type="nucleotide sequence ID" value="NZ_KI530712.1"/>
</dbReference>
<dbReference type="Proteomes" id="UP000023785">
    <property type="component" value="Unassembled WGS sequence"/>
</dbReference>
<comment type="caution">
    <text evidence="2">The sequence shown here is derived from an EMBL/GenBank/DDBJ whole genome shotgun (WGS) entry which is preliminary data.</text>
</comment>
<gene>
    <name evidence="2" type="ORF">P256_00445</name>
</gene>
<evidence type="ECO:0000256" key="1">
    <source>
        <dbReference type="SAM" id="SignalP"/>
    </source>
</evidence>
<dbReference type="eggNOG" id="ENOG5032XNS">
    <property type="taxonomic scope" value="Bacteria"/>
</dbReference>
<feature type="chain" id="PRO_5004709613" evidence="1">
    <location>
        <begin position="20"/>
        <end position="161"/>
    </location>
</feature>
<name>V2TPQ4_9GAMM</name>
<dbReference type="EMBL" id="AYER01000003">
    <property type="protein sequence ID" value="ESK40006.1"/>
    <property type="molecule type" value="Genomic_DNA"/>
</dbReference>
<keyword evidence="3" id="KW-1185">Reference proteome</keyword>
<evidence type="ECO:0000313" key="2">
    <source>
        <dbReference type="EMBL" id="ESK40006.1"/>
    </source>
</evidence>
<keyword evidence="1" id="KW-0732">Signal</keyword>
<dbReference type="STRING" id="1392540.P256_00445"/>
<evidence type="ECO:0000313" key="3">
    <source>
        <dbReference type="Proteomes" id="UP000023785"/>
    </source>
</evidence>
<reference evidence="2 3" key="1">
    <citation type="submission" date="2013-10" db="EMBL/GenBank/DDBJ databases">
        <title>The Genome Sequence of Acinetobacter nectaris CIP 110549.</title>
        <authorList>
            <consortium name="The Broad Institute Genomics Platform"/>
            <consortium name="The Broad Institute Genome Sequencing Center for Infectious Disease"/>
            <person name="Cerqueira G."/>
            <person name="Feldgarden M."/>
            <person name="Courvalin P."/>
            <person name="Grillot-Courvalin C."/>
            <person name="Clermont D."/>
            <person name="Rocha E."/>
            <person name="Yoon E.-J."/>
            <person name="Nemec A."/>
            <person name="Young S.K."/>
            <person name="Zeng Q."/>
            <person name="Gargeya S."/>
            <person name="Fitzgerald M."/>
            <person name="Abouelleil A."/>
            <person name="Alvarado L."/>
            <person name="Berlin A.M."/>
            <person name="Chapman S.B."/>
            <person name="Gainer-Dewar J."/>
            <person name="Goldberg J."/>
            <person name="Gnerre S."/>
            <person name="Griggs A."/>
            <person name="Gujja S."/>
            <person name="Hansen M."/>
            <person name="Howarth C."/>
            <person name="Imamovic A."/>
            <person name="Ireland A."/>
            <person name="Larimer J."/>
            <person name="McCowan C."/>
            <person name="Murphy C."/>
            <person name="Pearson M."/>
            <person name="Poon T.W."/>
            <person name="Priest M."/>
            <person name="Roberts A."/>
            <person name="Saif S."/>
            <person name="Shea T."/>
            <person name="Sykes S."/>
            <person name="Wortman J."/>
            <person name="Nusbaum C."/>
            <person name="Birren B."/>
        </authorList>
    </citation>
    <scope>NUCLEOTIDE SEQUENCE [LARGE SCALE GENOMIC DNA]</scope>
    <source>
        <strain evidence="2 3">CIP 110549</strain>
    </source>
</reference>
<dbReference type="HOGENOM" id="CLU_1657057_0_0_6"/>
<dbReference type="PATRIC" id="fig|1392540.3.peg.435"/>
<feature type="signal peptide" evidence="1">
    <location>
        <begin position="1"/>
        <end position="19"/>
    </location>
</feature>